<feature type="transmembrane region" description="Helical" evidence="14">
    <location>
        <begin position="1623"/>
        <end position="1644"/>
    </location>
</feature>
<dbReference type="PROSITE" id="PS50297">
    <property type="entry name" value="ANK_REP_REGION"/>
    <property type="match status" value="1"/>
</dbReference>
<feature type="compositionally biased region" description="Low complexity" evidence="13">
    <location>
        <begin position="168"/>
        <end position="186"/>
    </location>
</feature>
<feature type="compositionally biased region" description="Low complexity" evidence="13">
    <location>
        <begin position="430"/>
        <end position="453"/>
    </location>
</feature>
<dbReference type="PANTHER" id="PTHR10582:SF2">
    <property type="entry name" value="INACTIVE"/>
    <property type="match status" value="1"/>
</dbReference>
<feature type="region of interest" description="Disordered" evidence="13">
    <location>
        <begin position="428"/>
        <end position="477"/>
    </location>
</feature>
<dbReference type="InterPro" id="IPR036770">
    <property type="entry name" value="Ankyrin_rpt-contain_sf"/>
</dbReference>
<dbReference type="PROSITE" id="PS50088">
    <property type="entry name" value="ANK_REPEAT"/>
    <property type="match status" value="2"/>
</dbReference>
<feature type="compositionally biased region" description="Basic and acidic residues" evidence="13">
    <location>
        <begin position="1249"/>
        <end position="1260"/>
    </location>
</feature>
<feature type="repeat" description="ANK" evidence="12">
    <location>
        <begin position="294"/>
        <end position="316"/>
    </location>
</feature>
<name>A0A9W6BCY8_9CHLO</name>
<keyword evidence="10 14" id="KW-0472">Membrane</keyword>
<dbReference type="InterPro" id="IPR005821">
    <property type="entry name" value="Ion_trans_dom"/>
</dbReference>
<feature type="repeat" description="ANK" evidence="12">
    <location>
        <begin position="345"/>
        <end position="377"/>
    </location>
</feature>
<comment type="caution">
    <text evidence="16">The sequence shown here is derived from an EMBL/GenBank/DDBJ whole genome shotgun (WGS) entry which is preliminary data.</text>
</comment>
<keyword evidence="8 14" id="KW-1133">Transmembrane helix</keyword>
<dbReference type="OrthoDB" id="528648at2759"/>
<evidence type="ECO:0000256" key="12">
    <source>
        <dbReference type="PROSITE-ProRule" id="PRU00023"/>
    </source>
</evidence>
<keyword evidence="2" id="KW-0813">Transport</keyword>
<evidence type="ECO:0000256" key="10">
    <source>
        <dbReference type="ARBA" id="ARBA00023136"/>
    </source>
</evidence>
<evidence type="ECO:0000256" key="7">
    <source>
        <dbReference type="ARBA" id="ARBA00022837"/>
    </source>
</evidence>
<dbReference type="GO" id="GO:0098703">
    <property type="term" value="P:calcium ion import across plasma membrane"/>
    <property type="evidence" value="ECO:0007669"/>
    <property type="project" value="TreeGrafter"/>
</dbReference>
<feature type="compositionally biased region" description="Basic and acidic residues" evidence="13">
    <location>
        <begin position="898"/>
        <end position="907"/>
    </location>
</feature>
<evidence type="ECO:0000256" key="13">
    <source>
        <dbReference type="SAM" id="MobiDB-lite"/>
    </source>
</evidence>
<feature type="domain" description="Ion transport" evidence="15">
    <location>
        <begin position="1500"/>
        <end position="1656"/>
    </location>
</feature>
<feature type="region of interest" description="Disordered" evidence="13">
    <location>
        <begin position="168"/>
        <end position="200"/>
    </location>
</feature>
<keyword evidence="4" id="KW-0109">Calcium transport</keyword>
<feature type="region of interest" description="Disordered" evidence="13">
    <location>
        <begin position="1245"/>
        <end position="1274"/>
    </location>
</feature>
<feature type="region of interest" description="Disordered" evidence="13">
    <location>
        <begin position="98"/>
        <end position="138"/>
    </location>
</feature>
<evidence type="ECO:0000256" key="14">
    <source>
        <dbReference type="SAM" id="Phobius"/>
    </source>
</evidence>
<dbReference type="Pfam" id="PF12796">
    <property type="entry name" value="Ank_2"/>
    <property type="match status" value="1"/>
</dbReference>
<evidence type="ECO:0000256" key="2">
    <source>
        <dbReference type="ARBA" id="ARBA00022448"/>
    </source>
</evidence>
<feature type="transmembrane region" description="Helical" evidence="14">
    <location>
        <begin position="1488"/>
        <end position="1505"/>
    </location>
</feature>
<dbReference type="Gene3D" id="1.25.40.20">
    <property type="entry name" value="Ankyrin repeat-containing domain"/>
    <property type="match status" value="1"/>
</dbReference>
<dbReference type="SUPFAM" id="SSF48403">
    <property type="entry name" value="Ankyrin repeat"/>
    <property type="match status" value="1"/>
</dbReference>
<proteinExistence type="predicted"/>
<feature type="transmembrane region" description="Helical" evidence="14">
    <location>
        <begin position="1405"/>
        <end position="1428"/>
    </location>
</feature>
<keyword evidence="17" id="KW-1185">Reference proteome</keyword>
<accession>A0A9W6BCY8</accession>
<evidence type="ECO:0000256" key="6">
    <source>
        <dbReference type="ARBA" id="ARBA00022737"/>
    </source>
</evidence>
<evidence type="ECO:0000313" key="17">
    <source>
        <dbReference type="Proteomes" id="UP001165080"/>
    </source>
</evidence>
<evidence type="ECO:0000313" key="16">
    <source>
        <dbReference type="EMBL" id="GLC49871.1"/>
    </source>
</evidence>
<feature type="region of interest" description="Disordered" evidence="13">
    <location>
        <begin position="871"/>
        <end position="907"/>
    </location>
</feature>
<dbReference type="EMBL" id="BRXU01000003">
    <property type="protein sequence ID" value="GLC49871.1"/>
    <property type="molecule type" value="Genomic_DNA"/>
</dbReference>
<feature type="compositionally biased region" description="Gly residues" evidence="13">
    <location>
        <begin position="778"/>
        <end position="787"/>
    </location>
</feature>
<evidence type="ECO:0000256" key="8">
    <source>
        <dbReference type="ARBA" id="ARBA00022989"/>
    </source>
</evidence>
<evidence type="ECO:0000256" key="1">
    <source>
        <dbReference type="ARBA" id="ARBA00004651"/>
    </source>
</evidence>
<dbReference type="Pfam" id="PF00520">
    <property type="entry name" value="Ion_trans"/>
    <property type="match status" value="1"/>
</dbReference>
<feature type="transmembrane region" description="Helical" evidence="14">
    <location>
        <begin position="1448"/>
        <end position="1467"/>
    </location>
</feature>
<feature type="compositionally biased region" description="Gly residues" evidence="13">
    <location>
        <begin position="187"/>
        <end position="197"/>
    </location>
</feature>
<feature type="transmembrane region" description="Helical" evidence="14">
    <location>
        <begin position="1553"/>
        <end position="1572"/>
    </location>
</feature>
<feature type="region of interest" description="Disordered" evidence="13">
    <location>
        <begin position="759"/>
        <end position="802"/>
    </location>
</feature>
<feature type="transmembrane region" description="Helical" evidence="14">
    <location>
        <begin position="1302"/>
        <end position="1322"/>
    </location>
</feature>
<evidence type="ECO:0000256" key="9">
    <source>
        <dbReference type="ARBA" id="ARBA00023065"/>
    </source>
</evidence>
<feature type="transmembrane region" description="Helical" evidence="14">
    <location>
        <begin position="1511"/>
        <end position="1533"/>
    </location>
</feature>
<dbReference type="SMART" id="SM00248">
    <property type="entry name" value="ANK"/>
    <property type="match status" value="2"/>
</dbReference>
<evidence type="ECO:0000256" key="4">
    <source>
        <dbReference type="ARBA" id="ARBA00022568"/>
    </source>
</evidence>
<gene>
    <name evidence="16" type="primary">PLEST009159</name>
    <name evidence="16" type="ORF">PLESTB_000317700</name>
</gene>
<reference evidence="16 17" key="1">
    <citation type="journal article" date="2023" name="Commun. Biol.">
        <title>Reorganization of the ancestral sex-determining regions during the evolution of trioecy in Pleodorina starrii.</title>
        <authorList>
            <person name="Takahashi K."/>
            <person name="Suzuki S."/>
            <person name="Kawai-Toyooka H."/>
            <person name="Yamamoto K."/>
            <person name="Hamaji T."/>
            <person name="Ootsuki R."/>
            <person name="Yamaguchi H."/>
            <person name="Kawachi M."/>
            <person name="Higashiyama T."/>
            <person name="Nozaki H."/>
        </authorList>
    </citation>
    <scope>NUCLEOTIDE SEQUENCE [LARGE SCALE GENOMIC DNA]</scope>
    <source>
        <strain evidence="16 17">NIES-4479</strain>
    </source>
</reference>
<keyword evidence="3" id="KW-1003">Cell membrane</keyword>
<protein>
    <recommendedName>
        <fullName evidence="15">Ion transport domain-containing protein</fullName>
    </recommendedName>
</protein>
<dbReference type="GO" id="GO:0005216">
    <property type="term" value="F:monoatomic ion channel activity"/>
    <property type="evidence" value="ECO:0007669"/>
    <property type="project" value="InterPro"/>
</dbReference>
<keyword evidence="9" id="KW-0406">Ion transport</keyword>
<evidence type="ECO:0000256" key="5">
    <source>
        <dbReference type="ARBA" id="ARBA00022692"/>
    </source>
</evidence>
<feature type="compositionally biased region" description="Low complexity" evidence="13">
    <location>
        <begin position="103"/>
        <end position="132"/>
    </location>
</feature>
<keyword evidence="11" id="KW-0407">Ion channel</keyword>
<keyword evidence="5 14" id="KW-0812">Transmembrane</keyword>
<keyword evidence="12" id="KW-0040">ANK repeat</keyword>
<comment type="subcellular location">
    <subcellularLocation>
        <location evidence="1">Cell membrane</location>
        <topology evidence="1">Multi-pass membrane protein</topology>
    </subcellularLocation>
</comment>
<feature type="region of interest" description="Disordered" evidence="13">
    <location>
        <begin position="1"/>
        <end position="63"/>
    </location>
</feature>
<organism evidence="16 17">
    <name type="scientific">Pleodorina starrii</name>
    <dbReference type="NCBI Taxonomy" id="330485"/>
    <lineage>
        <taxon>Eukaryota</taxon>
        <taxon>Viridiplantae</taxon>
        <taxon>Chlorophyta</taxon>
        <taxon>core chlorophytes</taxon>
        <taxon>Chlorophyceae</taxon>
        <taxon>CS clade</taxon>
        <taxon>Chlamydomonadales</taxon>
        <taxon>Volvocaceae</taxon>
        <taxon>Pleodorina</taxon>
    </lineage>
</organism>
<dbReference type="PANTHER" id="PTHR10582">
    <property type="entry name" value="TRANSIENT RECEPTOR POTENTIAL ION CHANNEL PROTEIN"/>
    <property type="match status" value="1"/>
</dbReference>
<feature type="compositionally biased region" description="Polar residues" evidence="13">
    <location>
        <begin position="9"/>
        <end position="56"/>
    </location>
</feature>
<feature type="compositionally biased region" description="Gly residues" evidence="13">
    <location>
        <begin position="454"/>
        <end position="466"/>
    </location>
</feature>
<sequence length="1823" mass="196023">MSELRFGSEGQSTDNGVVNIVTTTGPNGSPDGQTRQASRTGSRSGPSIAQHGQATDSRSSSRSTLLAAVQALQVPATGEPTFREEARLEATPIGSAVAPAILPPSSKASQSSDDSAVDPASSRDASPAYSASPPLPRPEVVAQQLSGGVTSMGLAGAISAVTPVSLPGSLSGGSPTKSTSSGVGRFSSGGGGGGGGSVRHHQTGELLLMSADPESTDYVYEEKELERLSQSSDFLAETRKDPSFTLLHFVAMLGHKRLAEALPAEMISRHHHFARLARCLITRRNAEVFVKDKYGCTPLQLAAACGNTEMVRVLLEPYEFESTGKEVLPQGFHGYDYLNHQDSQINFSALHGAVSHDAHDAVILLLKTGANPQALDVTKKTAFEVAPTLVSLQELLRLAVQREGEVPRSVIVQLMAVVLDKQLKEGGTNQQQQQQQPQQPQQQQQQSGAAAAAAGGGGQGGGGGGASLQDAKSQRSFKAQQRWSKAARFAMSASQAPEEPSQRFTCAIIETIGHMQNADVGSTIKRHFGKLYEAKRYDVLVEYVKLAIYANHVKLTEAMIDRIANDCPEVFGSPHWPETLEPLVSTYPTLFHRLLFKLQDMRDEDVRGFVRCLSPDRLQEGADRRPQSSVGIAGISQRGGGMGGDRAHAVDRVKLLIYQQLVEGLKKVSYRIVKTFFEESDQRLLNDMAQFPIFAEFVGLVANLQTAKAIGESDGMRQALLDLLRQPKQPTAAAGPATAVVAAAAFTSAAAVAAAAAAAGPGTGGRPSGKGWPRASGAAGGGGGGGRVVTPPRPSDAPPVTVAWESEDSRKVIVKDGSAKVSFAIDAHVEEAVSGFEAGCCGPTGGPGGEFGPAGAGLSGGLSSAALSTASSGGLSTSVGRPVAESRRGDGVVQAAADRSESEAETDGRRIRLSLQTLNVQPVLMAAVKAGKADNVETAVMSVVSWVDVNSKDDKAVFLAGITADLIQELAMRFPSACASLLNVVSKDVMETLDTLQVSANVLYGRDHLVKCSHVRNHFTWRERELEKLMTHSKGYTEHVVDALVDYGVPFECVYKAAVEMGGSASPDQFAALIEHGFTGPEIKQLISNGIRLAKVIGYIQECAKPPPDGVGADFLSRLDVPMSVLLRDMLRVRLSPRVVDIILREGSMFETTKYNNFRPGRPLRDLYPEPLFVPSYTHHFVQMLLISWQRGSTNAAGKVIMAPWAKEFIDTVFEPNDPLCTKLKSWYDNKLTDTQVYIQGDADADGDAAERAPDPERKSSSALRERRRSAKEQADQDRGKLAYIRQLLRIFIGNYLLVHRWPVYLAAQLWLFVLASVQTYWQRLEDVYYREKARRFGLSKSLAKKARSGTIDAAVLAFPILGLVQPDGGDILTALVHADAPSSWFHYAIVRALYGLHWTNFGRVMVYLSAAVQLQFAAVFLVFFLLVLNYPPLKDATDDELNVMRSLPVIEGLLGAIMVLSASMLVERIQEARVPQLSTWVSVGRHLELLCHAMVWAVAGIVWSGRGANLVPALSGLTMLLFVARLTFFGLVTEKLSTAVLALLEILSDSRYFFLLIALVYGGFVLAVAGLRSQLDSNDAPTSASSSASVYLSQLFTVLLGDFQSTMLSNTDERRVWRFPDFSVLLLSMYAMLMMIVFMNLLIATMNDTYDRVKEFREVEVMRLRSHMMVFVKDFIKHTAKKKLEHLDGDVLHLLLRPEEVKSGRWQSQNASEPSEYSAWAGRITYMRSTIVREVEAVVSAQNEKTLEQLIAIEQRLGKVEGAAAAAAAAAAGGPVKAGAGAGGGAAGGAEERLTALEGRMEGLQRGVDALLARGGGGGSGS</sequence>
<dbReference type="InterPro" id="IPR024862">
    <property type="entry name" value="TRPV"/>
</dbReference>
<evidence type="ECO:0000259" key="15">
    <source>
        <dbReference type="Pfam" id="PF00520"/>
    </source>
</evidence>
<keyword evidence="7" id="KW-0106">Calcium</keyword>
<keyword evidence="6" id="KW-0677">Repeat</keyword>
<dbReference type="GO" id="GO:0005886">
    <property type="term" value="C:plasma membrane"/>
    <property type="evidence" value="ECO:0007669"/>
    <property type="project" value="UniProtKB-SubCell"/>
</dbReference>
<evidence type="ECO:0000256" key="3">
    <source>
        <dbReference type="ARBA" id="ARBA00022475"/>
    </source>
</evidence>
<dbReference type="Proteomes" id="UP001165080">
    <property type="component" value="Unassembled WGS sequence"/>
</dbReference>
<evidence type="ECO:0000256" key="11">
    <source>
        <dbReference type="ARBA" id="ARBA00023303"/>
    </source>
</evidence>
<dbReference type="InterPro" id="IPR002110">
    <property type="entry name" value="Ankyrin_rpt"/>
</dbReference>